<dbReference type="InterPro" id="IPR002631">
    <property type="entry name" value="Plasmid_rep_OBD"/>
</dbReference>
<dbReference type="Pfam" id="PF00910">
    <property type="entry name" value="RNA_helicase"/>
    <property type="match status" value="1"/>
</dbReference>
<evidence type="ECO:0000259" key="2">
    <source>
        <dbReference type="Pfam" id="PF01719"/>
    </source>
</evidence>
<dbReference type="RefSeq" id="WP_102777987.1">
    <property type="nucleotide sequence ID" value="NZ_CBCSGP010000029.1"/>
</dbReference>
<keyword evidence="4" id="KW-1185">Reference proteome</keyword>
<dbReference type="GO" id="GO:0003723">
    <property type="term" value="F:RNA binding"/>
    <property type="evidence" value="ECO:0007669"/>
    <property type="project" value="InterPro"/>
</dbReference>
<dbReference type="Proteomes" id="UP000235963">
    <property type="component" value="Unassembled WGS sequence"/>
</dbReference>
<dbReference type="GO" id="GO:0003677">
    <property type="term" value="F:DNA binding"/>
    <property type="evidence" value="ECO:0007669"/>
    <property type="project" value="InterPro"/>
</dbReference>
<comment type="caution">
    <text evidence="3">The sequence shown here is derived from an EMBL/GenBank/DDBJ whole genome shotgun (WGS) entry which is preliminary data.</text>
</comment>
<dbReference type="InterPro" id="IPR027417">
    <property type="entry name" value="P-loop_NTPase"/>
</dbReference>
<dbReference type="GO" id="GO:0005727">
    <property type="term" value="C:extrachromosomal circular DNA"/>
    <property type="evidence" value="ECO:0007669"/>
    <property type="project" value="InterPro"/>
</dbReference>
<reference evidence="3 4" key="1">
    <citation type="submission" date="2015-12" db="EMBL/GenBank/DDBJ databases">
        <title>Streptococcus penaeicida sp. nov.</title>
        <authorList>
            <person name="Gomez-Gil B."/>
            <person name="Morales-Covarrubias M."/>
        </authorList>
    </citation>
    <scope>NUCLEOTIDE SEQUENCE [LARGE SCALE GENOMIC DNA]</scope>
    <source>
        <strain evidence="3 4">CAIM 1838</strain>
    </source>
</reference>
<proteinExistence type="predicted"/>
<dbReference type="AlphaFoldDB" id="A0A2N8LAJ3"/>
<feature type="domain" description="Plasmid replication protein origin binding" evidence="2">
    <location>
        <begin position="51"/>
        <end position="146"/>
    </location>
</feature>
<dbReference type="GO" id="GO:0006260">
    <property type="term" value="P:DNA replication"/>
    <property type="evidence" value="ECO:0007669"/>
    <property type="project" value="InterPro"/>
</dbReference>
<dbReference type="InterPro" id="IPR000605">
    <property type="entry name" value="Helicase_SF3_ssDNA/RNA_vir"/>
</dbReference>
<dbReference type="Gene3D" id="3.40.1310.30">
    <property type="match status" value="1"/>
</dbReference>
<name>A0A2N8LAJ3_9STRE</name>
<dbReference type="OrthoDB" id="2198634at2"/>
<evidence type="ECO:0000259" key="1">
    <source>
        <dbReference type="Pfam" id="PF00910"/>
    </source>
</evidence>
<feature type="domain" description="Helicase superfamily 3 single-stranded DNA/RNA virus" evidence="1">
    <location>
        <begin position="236"/>
        <end position="297"/>
    </location>
</feature>
<sequence>MSRKRTTTYIFEQQLHAEYWDWEEDKKALFTNWESNKTKIFQEIHRRIKTLEEDIPAKVALIVHDKDMKYCIKPVEPHIHAYIEFASRRDLSVLASALGLLPQYIEPSGQGKYGKVNSKAYLIHAKSPDKHQYAPSEVETFGTFDYEAFIEDNRADFSKRYAITKREKSDESLDKVFQEIINGNLTEDDIFADEELTFLWSYNQTRLDEAFRAYGKIASKRTLRELENGEFKPTIIYVHGSSGIGKTTLALEVIEEIIKRAKEQGLNWKMYSAGAKNIFDEYFGEEVILLDDPRSDSLLPADWLKLLDPLNKSYLSARYKNKLVIGRLIVITNYQSLKSFFGKIQNEDLNQYIRRFNNVLEISKKKGNHDKEKDRFYNLSEIKELSYNDYYQTGNDQEIQLHFGEEDIYCTDNKVDFINRVLDEHILPRILPQIKKRPKTPAREKGNA</sequence>
<dbReference type="SUPFAM" id="SSF52540">
    <property type="entry name" value="P-loop containing nucleoside triphosphate hydrolases"/>
    <property type="match status" value="1"/>
</dbReference>
<dbReference type="Gene3D" id="3.40.50.300">
    <property type="entry name" value="P-loop containing nucleotide triphosphate hydrolases"/>
    <property type="match status" value="1"/>
</dbReference>
<accession>A0A2N8LAJ3</accession>
<protein>
    <submittedName>
        <fullName evidence="3">Plasmid replication protein</fullName>
    </submittedName>
</protein>
<dbReference type="EMBL" id="LOCM01000031">
    <property type="protein sequence ID" value="PND47179.1"/>
    <property type="molecule type" value="Genomic_DNA"/>
</dbReference>
<evidence type="ECO:0000313" key="3">
    <source>
        <dbReference type="EMBL" id="PND47179.1"/>
    </source>
</evidence>
<dbReference type="Pfam" id="PF01719">
    <property type="entry name" value="Rep_OBD"/>
    <property type="match status" value="1"/>
</dbReference>
<organism evidence="3 4">
    <name type="scientific">Streptococcus penaeicida</name>
    <dbReference type="NCBI Taxonomy" id="1765960"/>
    <lineage>
        <taxon>Bacteria</taxon>
        <taxon>Bacillati</taxon>
        <taxon>Bacillota</taxon>
        <taxon>Bacilli</taxon>
        <taxon>Lactobacillales</taxon>
        <taxon>Streptococcaceae</taxon>
        <taxon>Streptococcus</taxon>
    </lineage>
</organism>
<dbReference type="GO" id="GO:0003724">
    <property type="term" value="F:RNA helicase activity"/>
    <property type="evidence" value="ECO:0007669"/>
    <property type="project" value="InterPro"/>
</dbReference>
<evidence type="ECO:0000313" key="4">
    <source>
        <dbReference type="Proteomes" id="UP000235963"/>
    </source>
</evidence>
<gene>
    <name evidence="3" type="ORF">AT575_08485</name>
</gene>
<dbReference type="GO" id="GO:0003916">
    <property type="term" value="F:DNA topoisomerase activity"/>
    <property type="evidence" value="ECO:0007669"/>
    <property type="project" value="InterPro"/>
</dbReference>